<keyword evidence="4 6" id="KW-1133">Transmembrane helix</keyword>
<feature type="transmembrane region" description="Helical" evidence="6">
    <location>
        <begin position="581"/>
        <end position="602"/>
    </location>
</feature>
<feature type="transmembrane region" description="Helical" evidence="6">
    <location>
        <begin position="434"/>
        <end position="458"/>
    </location>
</feature>
<sequence>MKKGTRVFTIHPRCDHIRCYPQFEEFPISHLNGEPRHAFLENDHNQLPAVNRKNRDFFFILLFISFTAFMVYTISNAIFWKKANLNVILHGYDSWGNICGQKNEKIRDVPQSGKDMSEHRFLLVAIESNISLRTFCVAQCPTHGYLLFLEISSLLMFKIFNYVRESVFNRCVPRHIVLKTVAVDTLNVTGSFLEEVMSDINVCWKEITYLCSISFVLALILLVLLRYIAGLVVWVTLITLSIVACTATTYVWYGFIKLLWHLHTIKTDGLPFDDPKRVSDQKLGEQWFIACLASTCTTVSTFIFQFHFYEMKYLLFSFISQNNGSIVSFQIVFLLLVIVMRRRIQLFTRVVNTKYNKVSILFKEAGKAISAIPFLLFQPILTTICIAAFCYAWLIAFLYLQSCKSPVIEPSTGLVTYTLDPIYKYLKWCHFFCLLWSCHFIIACQHFVIAGAVSKWFFRSESDLRSPILESISNLIRFHLGSIALGSLLVSSVKVVRFFFKKIETLLSRYKESCVTCGQCCRCCFWIIEKCVMFINKNAYIEIVIRSAINGESFCKSAQRAFQTLAQNALRVITVNSVGDFLLFLGKVSVVTATIFIGVELLKDKASSLHYSWSPLILCALFAYFVSHCFLAVYEMTIDTLLLCFCEDQTRGGVSRPHLVNSGLLTYFKASSKTARG</sequence>
<dbReference type="AlphaFoldDB" id="A0A443SEH5"/>
<evidence type="ECO:0000256" key="4">
    <source>
        <dbReference type="ARBA" id="ARBA00022989"/>
    </source>
</evidence>
<evidence type="ECO:0000256" key="1">
    <source>
        <dbReference type="ARBA" id="ARBA00004141"/>
    </source>
</evidence>
<organism evidence="7 8">
    <name type="scientific">Leptotrombidium deliense</name>
    <dbReference type="NCBI Taxonomy" id="299467"/>
    <lineage>
        <taxon>Eukaryota</taxon>
        <taxon>Metazoa</taxon>
        <taxon>Ecdysozoa</taxon>
        <taxon>Arthropoda</taxon>
        <taxon>Chelicerata</taxon>
        <taxon>Arachnida</taxon>
        <taxon>Acari</taxon>
        <taxon>Acariformes</taxon>
        <taxon>Trombidiformes</taxon>
        <taxon>Prostigmata</taxon>
        <taxon>Anystina</taxon>
        <taxon>Parasitengona</taxon>
        <taxon>Trombiculoidea</taxon>
        <taxon>Trombiculidae</taxon>
        <taxon>Leptotrombidium</taxon>
    </lineage>
</organism>
<dbReference type="VEuPathDB" id="VectorBase:LDEU006120"/>
<dbReference type="GO" id="GO:0022857">
    <property type="term" value="F:transmembrane transporter activity"/>
    <property type="evidence" value="ECO:0007669"/>
    <property type="project" value="UniProtKB-UniRule"/>
</dbReference>
<dbReference type="Pfam" id="PF04515">
    <property type="entry name" value="Choline_transpo"/>
    <property type="match status" value="1"/>
</dbReference>
<name>A0A443SEH5_9ACAR</name>
<gene>
    <name evidence="7" type="ORF">B4U80_05858</name>
</gene>
<dbReference type="Proteomes" id="UP000288716">
    <property type="component" value="Unassembled WGS sequence"/>
</dbReference>
<comment type="similarity">
    <text evidence="2 6">Belongs to the CTL (choline transporter-like) family.</text>
</comment>
<keyword evidence="8" id="KW-1185">Reference proteome</keyword>
<keyword evidence="5 6" id="KW-0472">Membrane</keyword>
<evidence type="ECO:0000313" key="8">
    <source>
        <dbReference type="Proteomes" id="UP000288716"/>
    </source>
</evidence>
<feature type="transmembrane region" description="Helical" evidence="6">
    <location>
        <begin position="374"/>
        <end position="400"/>
    </location>
</feature>
<dbReference type="PANTHER" id="PTHR12385">
    <property type="entry name" value="CHOLINE TRANSPORTER-LIKE (SLC FAMILY 44)"/>
    <property type="match status" value="1"/>
</dbReference>
<feature type="transmembrane region" description="Helical" evidence="6">
    <location>
        <begin position="231"/>
        <end position="253"/>
    </location>
</feature>
<protein>
    <recommendedName>
        <fullName evidence="6">Choline transporter-like protein</fullName>
    </recommendedName>
</protein>
<dbReference type="InterPro" id="IPR007603">
    <property type="entry name" value="Choline_transptr-like"/>
</dbReference>
<comment type="caution">
    <text evidence="7">The sequence shown here is derived from an EMBL/GenBank/DDBJ whole genome shotgun (WGS) entry which is preliminary data.</text>
</comment>
<evidence type="ECO:0000256" key="5">
    <source>
        <dbReference type="ARBA" id="ARBA00023136"/>
    </source>
</evidence>
<reference evidence="7 8" key="1">
    <citation type="journal article" date="2018" name="Gigascience">
        <title>Genomes of trombidid mites reveal novel predicted allergens and laterally-transferred genes associated with secondary metabolism.</title>
        <authorList>
            <person name="Dong X."/>
            <person name="Chaisiri K."/>
            <person name="Xia D."/>
            <person name="Armstrong S.D."/>
            <person name="Fang Y."/>
            <person name="Donnelly M.J."/>
            <person name="Kadowaki T."/>
            <person name="McGarry J.W."/>
            <person name="Darby A.C."/>
            <person name="Makepeace B.L."/>
        </authorList>
    </citation>
    <scope>NUCLEOTIDE SEQUENCE [LARGE SCALE GENOMIC DNA]</scope>
    <source>
        <strain evidence="7">UoL-UT</strain>
    </source>
</reference>
<dbReference type="STRING" id="299467.A0A443SEH5"/>
<comment type="function">
    <text evidence="6">Choline transporter.</text>
</comment>
<evidence type="ECO:0000256" key="2">
    <source>
        <dbReference type="ARBA" id="ARBA00007168"/>
    </source>
</evidence>
<feature type="transmembrane region" description="Helical" evidence="6">
    <location>
        <begin position="57"/>
        <end position="80"/>
    </location>
</feature>
<feature type="transmembrane region" description="Helical" evidence="6">
    <location>
        <begin position="314"/>
        <end position="339"/>
    </location>
</feature>
<accession>A0A443SEH5</accession>
<dbReference type="GO" id="GO:0005886">
    <property type="term" value="C:plasma membrane"/>
    <property type="evidence" value="ECO:0007669"/>
    <property type="project" value="UniProtKB-SubCell"/>
</dbReference>
<dbReference type="OrthoDB" id="420519at2759"/>
<feature type="transmembrane region" description="Helical" evidence="6">
    <location>
        <begin position="207"/>
        <end position="225"/>
    </location>
</feature>
<proteinExistence type="inferred from homology"/>
<comment type="subcellular location">
    <subcellularLocation>
        <location evidence="6">Cell membrane</location>
        <topology evidence="6">Multi-pass membrane protein</topology>
    </subcellularLocation>
    <subcellularLocation>
        <location evidence="1">Membrane</location>
        <topology evidence="1">Multi-pass membrane protein</topology>
    </subcellularLocation>
</comment>
<dbReference type="PANTHER" id="PTHR12385:SF96">
    <property type="entry name" value="CHOLINE TRANSPORTER-LIKE PROTEIN"/>
    <property type="match status" value="1"/>
</dbReference>
<feature type="transmembrane region" description="Helical" evidence="6">
    <location>
        <begin position="287"/>
        <end position="308"/>
    </location>
</feature>
<evidence type="ECO:0000313" key="7">
    <source>
        <dbReference type="EMBL" id="RWS25920.1"/>
    </source>
</evidence>
<feature type="transmembrane region" description="Helical" evidence="6">
    <location>
        <begin position="614"/>
        <end position="634"/>
    </location>
</feature>
<keyword evidence="3 6" id="KW-0812">Transmembrane</keyword>
<evidence type="ECO:0000256" key="3">
    <source>
        <dbReference type="ARBA" id="ARBA00022692"/>
    </source>
</evidence>
<dbReference type="EMBL" id="NCKV01003244">
    <property type="protein sequence ID" value="RWS25920.1"/>
    <property type="molecule type" value="Genomic_DNA"/>
</dbReference>
<evidence type="ECO:0000256" key="6">
    <source>
        <dbReference type="RuleBase" id="RU368066"/>
    </source>
</evidence>